<proteinExistence type="predicted"/>
<dbReference type="Pfam" id="PF07589">
    <property type="entry name" value="PEP-CTERM"/>
    <property type="match status" value="1"/>
</dbReference>
<dbReference type="Proteomes" id="UP000621455">
    <property type="component" value="Unassembled WGS sequence"/>
</dbReference>
<accession>A0ABX0N815</accession>
<reference evidence="3 4" key="1">
    <citation type="submission" date="2019-10" db="EMBL/GenBank/DDBJ databases">
        <title>Taxonomy of Antarctic Massilia spp.: description of Massilia rubra sp. nov., Massilia aquatica sp. nov., Massilia mucilaginosa sp. nov., Massilia frigida sp. nov. isolated from streams, lakes and regoliths.</title>
        <authorList>
            <person name="Holochova P."/>
            <person name="Sedlacek I."/>
            <person name="Kralova S."/>
            <person name="Maslanova I."/>
            <person name="Busse H.-J."/>
            <person name="Stankova E."/>
            <person name="Vrbovska V."/>
            <person name="Kovarovic V."/>
            <person name="Bartak M."/>
            <person name="Svec P."/>
            <person name="Pantucek R."/>
        </authorList>
    </citation>
    <scope>NUCLEOTIDE SEQUENCE [LARGE SCALE GENOMIC DNA]</scope>
    <source>
        <strain evidence="3 4">CCM 8695</strain>
    </source>
</reference>
<evidence type="ECO:0000256" key="1">
    <source>
        <dbReference type="SAM" id="SignalP"/>
    </source>
</evidence>
<feature type="domain" description="Ice-binding protein C-terminal" evidence="2">
    <location>
        <begin position="210"/>
        <end position="233"/>
    </location>
</feature>
<evidence type="ECO:0000313" key="3">
    <source>
        <dbReference type="EMBL" id="NHZ78516.1"/>
    </source>
</evidence>
<evidence type="ECO:0000259" key="2">
    <source>
        <dbReference type="Pfam" id="PF07589"/>
    </source>
</evidence>
<feature type="signal peptide" evidence="1">
    <location>
        <begin position="1"/>
        <end position="21"/>
    </location>
</feature>
<keyword evidence="1" id="KW-0732">Signal</keyword>
<dbReference type="EMBL" id="WHJG01000003">
    <property type="protein sequence ID" value="NHZ78516.1"/>
    <property type="molecule type" value="Genomic_DNA"/>
</dbReference>
<evidence type="ECO:0000313" key="4">
    <source>
        <dbReference type="Proteomes" id="UP000621455"/>
    </source>
</evidence>
<feature type="chain" id="PRO_5045106488" evidence="1">
    <location>
        <begin position="22"/>
        <end position="254"/>
    </location>
</feature>
<dbReference type="NCBIfam" id="TIGR02595">
    <property type="entry name" value="PEP_CTERM"/>
    <property type="match status" value="1"/>
</dbReference>
<dbReference type="InterPro" id="IPR013424">
    <property type="entry name" value="Ice-binding_C"/>
</dbReference>
<organism evidence="3 4">
    <name type="scientific">Massilia frigida</name>
    <dbReference type="NCBI Taxonomy" id="2609281"/>
    <lineage>
        <taxon>Bacteria</taxon>
        <taxon>Pseudomonadati</taxon>
        <taxon>Pseudomonadota</taxon>
        <taxon>Betaproteobacteria</taxon>
        <taxon>Burkholderiales</taxon>
        <taxon>Oxalobacteraceae</taxon>
        <taxon>Telluria group</taxon>
        <taxon>Massilia</taxon>
    </lineage>
</organism>
<gene>
    <name evidence="3" type="ORF">F2P44_04345</name>
</gene>
<sequence>MNLMTRLSAMAALVLAVPANAQTPERIETAAFSMVNQWGDATDALLSDANGVTRISLNSAAASLNAATSAYLDGNFYGGLFEFSVHDGYRVTGFSFSGSFEGLLHVPPNPDGTPGNGLAYNSGNVEFSAGSRPYGILYGEHSMRVDMLDGAMPFDMSIGQLSLTTDFNLSMQGLILVSAYPTVTPENPSGIDAFASLRVVNPVFTIYTMAVPEPDHYAMLLAGLALVGVLRRRQKKYRQFYKIDRMILHADHAM</sequence>
<protein>
    <submittedName>
        <fullName evidence="3">PEP-CTERM sorting domain-containing protein</fullName>
    </submittedName>
</protein>
<keyword evidence="4" id="KW-1185">Reference proteome</keyword>
<comment type="caution">
    <text evidence="3">The sequence shown here is derived from an EMBL/GenBank/DDBJ whole genome shotgun (WGS) entry which is preliminary data.</text>
</comment>
<name>A0ABX0N815_9BURK</name>